<evidence type="ECO:0000313" key="2">
    <source>
        <dbReference type="Proteomes" id="UP000562395"/>
    </source>
</evidence>
<reference evidence="1 2" key="1">
    <citation type="submission" date="2020-08" db="EMBL/GenBank/DDBJ databases">
        <title>Genomic Encyclopedia of Type Strains, Phase IV (KMG-IV): sequencing the most valuable type-strain genomes for metagenomic binning, comparative biology and taxonomic classification.</title>
        <authorList>
            <person name="Goeker M."/>
        </authorList>
    </citation>
    <scope>NUCLEOTIDE SEQUENCE [LARGE SCALE GENOMIC DNA]</scope>
    <source>
        <strain evidence="1 2">DSM 14552</strain>
    </source>
</reference>
<dbReference type="Gene3D" id="3.40.30.10">
    <property type="entry name" value="Glutaredoxin"/>
    <property type="match status" value="1"/>
</dbReference>
<gene>
    <name evidence="1" type="ORF">GGQ88_004194</name>
</gene>
<evidence type="ECO:0000313" key="1">
    <source>
        <dbReference type="EMBL" id="MBB3862891.1"/>
    </source>
</evidence>
<accession>A0A7W6EY30</accession>
<dbReference type="AlphaFoldDB" id="A0A7W6EY30"/>
<dbReference type="Proteomes" id="UP000562395">
    <property type="component" value="Unassembled WGS sequence"/>
</dbReference>
<organism evidence="1 2">
    <name type="scientific">Novosphingobium hassiacum</name>
    <dbReference type="NCBI Taxonomy" id="173676"/>
    <lineage>
        <taxon>Bacteria</taxon>
        <taxon>Pseudomonadati</taxon>
        <taxon>Pseudomonadota</taxon>
        <taxon>Alphaproteobacteria</taxon>
        <taxon>Sphingomonadales</taxon>
        <taxon>Sphingomonadaceae</taxon>
        <taxon>Novosphingobium</taxon>
    </lineage>
</organism>
<protein>
    <submittedName>
        <fullName evidence="1">2-hydroxychromene-2-carboxylate isomerase</fullName>
    </submittedName>
</protein>
<keyword evidence="2" id="KW-1185">Reference proteome</keyword>
<comment type="caution">
    <text evidence="1">The sequence shown here is derived from an EMBL/GenBank/DDBJ whole genome shotgun (WGS) entry which is preliminary data.</text>
</comment>
<dbReference type="EMBL" id="JACICY010000030">
    <property type="protein sequence ID" value="MBB3862891.1"/>
    <property type="molecule type" value="Genomic_DNA"/>
</dbReference>
<keyword evidence="1" id="KW-0413">Isomerase</keyword>
<name>A0A7W6EY30_9SPHN</name>
<proteinExistence type="predicted"/>
<dbReference type="GO" id="GO:0016853">
    <property type="term" value="F:isomerase activity"/>
    <property type="evidence" value="ECO:0007669"/>
    <property type="project" value="UniProtKB-KW"/>
</dbReference>
<sequence>MTDEAREGLKFYFDFVRPYSYLAHKRLLEFCVNYGLDLD</sequence>